<name>S4PZB2_9NEOP</name>
<proteinExistence type="predicted"/>
<feature type="transmembrane region" description="Helical" evidence="1">
    <location>
        <begin position="26"/>
        <end position="45"/>
    </location>
</feature>
<protein>
    <submittedName>
        <fullName evidence="2">Uncharacterized protein</fullName>
    </submittedName>
</protein>
<evidence type="ECO:0000256" key="1">
    <source>
        <dbReference type="SAM" id="Phobius"/>
    </source>
</evidence>
<dbReference type="EMBL" id="GAIX01001843">
    <property type="protein sequence ID" value="JAA90717.1"/>
    <property type="molecule type" value="Transcribed_RNA"/>
</dbReference>
<dbReference type="AlphaFoldDB" id="S4PZB2"/>
<keyword evidence="1" id="KW-0812">Transmembrane</keyword>
<keyword evidence="1" id="KW-0472">Membrane</keyword>
<accession>S4PZB2</accession>
<reference evidence="2" key="2">
    <citation type="submission" date="2013-05" db="EMBL/GenBank/DDBJ databases">
        <authorList>
            <person name="Carter J.-M."/>
            <person name="Baker S.C."/>
            <person name="Pink R."/>
            <person name="Carter D.R.F."/>
            <person name="Collins A."/>
            <person name="Tomlin J."/>
            <person name="Gibbs M."/>
            <person name="Breuker C.J."/>
        </authorList>
    </citation>
    <scope>NUCLEOTIDE SEQUENCE</scope>
    <source>
        <tissue evidence="2">Ovary</tissue>
    </source>
</reference>
<feature type="non-terminal residue" evidence="2">
    <location>
        <position position="1"/>
    </location>
</feature>
<sequence>KAYLPACWNHRNRNGSSGDRNKYTGGFFKCYLHVQIIGFFCLFTLKYHPRLYEYTFRMKRVFQTSHY</sequence>
<evidence type="ECO:0000313" key="2">
    <source>
        <dbReference type="EMBL" id="JAA90717.1"/>
    </source>
</evidence>
<keyword evidence="1" id="KW-1133">Transmembrane helix</keyword>
<organism evidence="2">
    <name type="scientific">Pararge aegeria</name>
    <name type="common">speckled wood butterfly</name>
    <dbReference type="NCBI Taxonomy" id="116150"/>
    <lineage>
        <taxon>Eukaryota</taxon>
        <taxon>Metazoa</taxon>
        <taxon>Ecdysozoa</taxon>
        <taxon>Arthropoda</taxon>
        <taxon>Hexapoda</taxon>
        <taxon>Insecta</taxon>
        <taxon>Pterygota</taxon>
        <taxon>Neoptera</taxon>
        <taxon>Endopterygota</taxon>
        <taxon>Lepidoptera</taxon>
        <taxon>Glossata</taxon>
        <taxon>Ditrysia</taxon>
        <taxon>Papilionoidea</taxon>
        <taxon>Nymphalidae</taxon>
        <taxon>Satyrinae</taxon>
        <taxon>Satyrini</taxon>
        <taxon>Parargina</taxon>
        <taxon>Pararge</taxon>
    </lineage>
</organism>
<reference evidence="2" key="1">
    <citation type="journal article" date="2013" name="BMC Genomics">
        <title>Unscrambling butterfly oogenesis.</title>
        <authorList>
            <person name="Carter J.M."/>
            <person name="Baker S.C."/>
            <person name="Pink R."/>
            <person name="Carter D.R."/>
            <person name="Collins A."/>
            <person name="Tomlin J."/>
            <person name="Gibbs M."/>
            <person name="Breuker C.J."/>
        </authorList>
    </citation>
    <scope>NUCLEOTIDE SEQUENCE</scope>
    <source>
        <tissue evidence="2">Ovary</tissue>
    </source>
</reference>